<evidence type="ECO:0000313" key="9">
    <source>
        <dbReference type="EMBL" id="STF42493.1"/>
    </source>
</evidence>
<keyword evidence="7" id="KW-0739">Sodium transport</keyword>
<evidence type="ECO:0000256" key="3">
    <source>
        <dbReference type="ARBA" id="ARBA00022692"/>
    </source>
</evidence>
<reference evidence="9 10" key="1">
    <citation type="submission" date="2018-06" db="EMBL/GenBank/DDBJ databases">
        <authorList>
            <consortium name="Pathogen Informatics"/>
            <person name="Doyle S."/>
        </authorList>
    </citation>
    <scope>NUCLEOTIDE SEQUENCE [LARGE SCALE GENOMIC DNA]</scope>
    <source>
        <strain evidence="9 10">NCTC7928</strain>
    </source>
</reference>
<comment type="subcellular location">
    <subcellularLocation>
        <location evidence="1">Membrane</location>
        <topology evidence="1">Multi-pass membrane protein</topology>
    </subcellularLocation>
</comment>
<comment type="similarity">
    <text evidence="2">Belongs to the sodium:solute symporter (SSF) (TC 2.A.21) family.</text>
</comment>
<evidence type="ECO:0000256" key="6">
    <source>
        <dbReference type="ARBA" id="ARBA00023136"/>
    </source>
</evidence>
<dbReference type="AlphaFoldDB" id="A0A376LDY3"/>
<dbReference type="InterPro" id="IPR038377">
    <property type="entry name" value="Na/Glc_symporter_sf"/>
</dbReference>
<evidence type="ECO:0000256" key="4">
    <source>
        <dbReference type="ARBA" id="ARBA00022989"/>
    </source>
</evidence>
<evidence type="ECO:0000256" key="1">
    <source>
        <dbReference type="ARBA" id="ARBA00004141"/>
    </source>
</evidence>
<keyword evidence="7" id="KW-0406">Ion transport</keyword>
<keyword evidence="5" id="KW-0915">Sodium</keyword>
<dbReference type="GO" id="GO:0016020">
    <property type="term" value="C:membrane"/>
    <property type="evidence" value="ECO:0007669"/>
    <property type="project" value="UniProtKB-SubCell"/>
</dbReference>
<name>A0A376LDY3_ECOLX</name>
<accession>A0A376LDY3</accession>
<evidence type="ECO:0000313" key="10">
    <source>
        <dbReference type="Proteomes" id="UP000254877"/>
    </source>
</evidence>
<proteinExistence type="inferred from homology"/>
<evidence type="ECO:0000256" key="2">
    <source>
        <dbReference type="ARBA" id="ARBA00006434"/>
    </source>
</evidence>
<evidence type="ECO:0000256" key="8">
    <source>
        <dbReference type="SAM" id="Phobius"/>
    </source>
</evidence>
<evidence type="ECO:0000256" key="7">
    <source>
        <dbReference type="ARBA" id="ARBA00023201"/>
    </source>
</evidence>
<dbReference type="PROSITE" id="PS50283">
    <property type="entry name" value="NA_SOLUT_SYMP_3"/>
    <property type="match status" value="1"/>
</dbReference>
<gene>
    <name evidence="9" type="primary">yidK_5</name>
    <name evidence="9" type="ORF">NCTC7928_03132</name>
</gene>
<dbReference type="Proteomes" id="UP000254877">
    <property type="component" value="Unassembled WGS sequence"/>
</dbReference>
<dbReference type="GO" id="GO:0006814">
    <property type="term" value="P:sodium ion transport"/>
    <property type="evidence" value="ECO:0007669"/>
    <property type="project" value="UniProtKB-KW"/>
</dbReference>
<protein>
    <submittedName>
        <fullName evidence="9">Putative sodium:solute symporter</fullName>
    </submittedName>
</protein>
<sequence>MNSLQILSFVGFTLLVAIITWWKVRKTDTGSQQGYFLAGRSLKAPVIAASLMLTNLSTEQLVGLSGRPTKAACR</sequence>
<keyword evidence="7" id="KW-0813">Transport</keyword>
<evidence type="ECO:0000256" key="5">
    <source>
        <dbReference type="ARBA" id="ARBA00023053"/>
    </source>
</evidence>
<keyword evidence="6 8" id="KW-0472">Membrane</keyword>
<keyword evidence="3 8" id="KW-0812">Transmembrane</keyword>
<dbReference type="InterPro" id="IPR001734">
    <property type="entry name" value="Na/solute_symporter"/>
</dbReference>
<organism evidence="9 10">
    <name type="scientific">Escherichia coli</name>
    <dbReference type="NCBI Taxonomy" id="562"/>
    <lineage>
        <taxon>Bacteria</taxon>
        <taxon>Pseudomonadati</taxon>
        <taxon>Pseudomonadota</taxon>
        <taxon>Gammaproteobacteria</taxon>
        <taxon>Enterobacterales</taxon>
        <taxon>Enterobacteriaceae</taxon>
        <taxon>Escherichia</taxon>
    </lineage>
</organism>
<feature type="transmembrane region" description="Helical" evidence="8">
    <location>
        <begin position="6"/>
        <end position="24"/>
    </location>
</feature>
<dbReference type="EMBL" id="UGAB01000002">
    <property type="protein sequence ID" value="STF42493.1"/>
    <property type="molecule type" value="Genomic_DNA"/>
</dbReference>
<dbReference type="GO" id="GO:0022857">
    <property type="term" value="F:transmembrane transporter activity"/>
    <property type="evidence" value="ECO:0007669"/>
    <property type="project" value="InterPro"/>
</dbReference>
<dbReference type="Gene3D" id="1.20.1730.10">
    <property type="entry name" value="Sodium/glucose cotransporter"/>
    <property type="match status" value="1"/>
</dbReference>
<keyword evidence="4 8" id="KW-1133">Transmembrane helix</keyword>